<evidence type="ECO:0000313" key="2">
    <source>
        <dbReference type="EMBL" id="GGP92595.1"/>
    </source>
</evidence>
<evidence type="ECO:0000313" key="3">
    <source>
        <dbReference type="Proteomes" id="UP000654123"/>
    </source>
</evidence>
<name>A0A918EJN5_9ACTN</name>
<dbReference type="EMBL" id="BMSV01000001">
    <property type="protein sequence ID" value="GGP92595.1"/>
    <property type="molecule type" value="Genomic_DNA"/>
</dbReference>
<proteinExistence type="predicted"/>
<accession>A0A918EJN5</accession>
<reference evidence="2" key="2">
    <citation type="submission" date="2020-09" db="EMBL/GenBank/DDBJ databases">
        <authorList>
            <person name="Sun Q."/>
            <person name="Ohkuma M."/>
        </authorList>
    </citation>
    <scope>NUCLEOTIDE SEQUENCE</scope>
    <source>
        <strain evidence="2">JCM 4335</strain>
    </source>
</reference>
<keyword evidence="3" id="KW-1185">Reference proteome</keyword>
<protein>
    <submittedName>
        <fullName evidence="2">Uncharacterized protein</fullName>
    </submittedName>
</protein>
<dbReference type="AlphaFoldDB" id="A0A918EJN5"/>
<gene>
    <name evidence="2" type="ORF">GCM10010249_08360</name>
</gene>
<dbReference type="Proteomes" id="UP000654123">
    <property type="component" value="Unassembled WGS sequence"/>
</dbReference>
<reference evidence="2" key="1">
    <citation type="journal article" date="2014" name="Int. J. Syst. Evol. Microbiol.">
        <title>Complete genome sequence of Corynebacterium casei LMG S-19264T (=DSM 44701T), isolated from a smear-ripened cheese.</title>
        <authorList>
            <consortium name="US DOE Joint Genome Institute (JGI-PGF)"/>
            <person name="Walter F."/>
            <person name="Albersmeier A."/>
            <person name="Kalinowski J."/>
            <person name="Ruckert C."/>
        </authorList>
    </citation>
    <scope>NUCLEOTIDE SEQUENCE</scope>
    <source>
        <strain evidence="2">JCM 4335</strain>
    </source>
</reference>
<evidence type="ECO:0000256" key="1">
    <source>
        <dbReference type="SAM" id="MobiDB-lite"/>
    </source>
</evidence>
<organism evidence="2 3">
    <name type="scientific">Streptomyces roseolilacinus</name>
    <dbReference type="NCBI Taxonomy" id="66904"/>
    <lineage>
        <taxon>Bacteria</taxon>
        <taxon>Bacillati</taxon>
        <taxon>Actinomycetota</taxon>
        <taxon>Actinomycetes</taxon>
        <taxon>Kitasatosporales</taxon>
        <taxon>Streptomycetaceae</taxon>
        <taxon>Streptomyces</taxon>
    </lineage>
</organism>
<comment type="caution">
    <text evidence="2">The sequence shown here is derived from an EMBL/GenBank/DDBJ whole genome shotgun (WGS) entry which is preliminary data.</text>
</comment>
<feature type="region of interest" description="Disordered" evidence="1">
    <location>
        <begin position="1"/>
        <end position="22"/>
    </location>
</feature>
<sequence length="108" mass="12049">MPPTARKARTGEFTPPGVTWEARSKSDCETGASYEYDTWVLTCENEWADGWCGRHRRRSGGTVPQRWGEPCSLSRHPVSRQSAGRPCFGAMPSLTILFHKDVPPLGRS</sequence>